<sequence>MFTATLGPKLAELVSLSQTAAAEPGPLREQLSSVFGSISFACWMILMVPQLVEQWRLKTVDGISPLFLLIWSSGDVFNLVGSVWAGLLPEVTLIACWFLLADFITLAFYLYIAVVYDRRRKARAERRQRSASTNVVYGATDSSQPQPPHPHHHHHHHHEHTDRRKSQSSTLHDIVYEPENHSIFVKYTLPILLVICAGTFGSILSPNKVASASSASSLPPAAADSMLGPQIFGYLSAALYLTARLPQIYHNYQKKSTKGLSLLFFLFTMLGNITYSLQIVAYRSDSEYLMLNLSWLLGSFGTIAEDVIIVTQFYLYRHSSTK</sequence>
<dbReference type="SMART" id="SM00679">
    <property type="entry name" value="CTNS"/>
    <property type="match status" value="2"/>
</dbReference>
<evidence type="ECO:0000256" key="8">
    <source>
        <dbReference type="SAM" id="Phobius"/>
    </source>
</evidence>
<evidence type="ECO:0000313" key="9">
    <source>
        <dbReference type="EMBL" id="ODQ46945.1"/>
    </source>
</evidence>
<dbReference type="RefSeq" id="XP_019018058.1">
    <property type="nucleotide sequence ID" value="XM_019162855.1"/>
</dbReference>
<evidence type="ECO:0000313" key="10">
    <source>
        <dbReference type="Proteomes" id="UP000094455"/>
    </source>
</evidence>
<dbReference type="GeneID" id="30179542"/>
<dbReference type="InterPro" id="IPR006603">
    <property type="entry name" value="PQ-loop_rpt"/>
</dbReference>
<dbReference type="Proteomes" id="UP000094455">
    <property type="component" value="Unassembled WGS sequence"/>
</dbReference>
<feature type="compositionally biased region" description="Polar residues" evidence="7">
    <location>
        <begin position="132"/>
        <end position="143"/>
    </location>
</feature>
<evidence type="ECO:0000256" key="5">
    <source>
        <dbReference type="ARBA" id="ARBA00038039"/>
    </source>
</evidence>
<keyword evidence="2 8" id="KW-0812">Transmembrane</keyword>
<comment type="similarity">
    <text evidence="5">Belongs to the laat-1 family.</text>
</comment>
<evidence type="ECO:0000256" key="2">
    <source>
        <dbReference type="ARBA" id="ARBA00022692"/>
    </source>
</evidence>
<feature type="transmembrane region" description="Helical" evidence="8">
    <location>
        <begin position="262"/>
        <end position="281"/>
    </location>
</feature>
<evidence type="ECO:0000256" key="6">
    <source>
        <dbReference type="ARBA" id="ARBA00050768"/>
    </source>
</evidence>
<evidence type="ECO:0000256" key="3">
    <source>
        <dbReference type="ARBA" id="ARBA00022989"/>
    </source>
</evidence>
<protein>
    <submittedName>
        <fullName evidence="9">Uncharacterized protein</fullName>
    </submittedName>
</protein>
<dbReference type="GO" id="GO:0015174">
    <property type="term" value="F:basic amino acid transmembrane transporter activity"/>
    <property type="evidence" value="ECO:0007669"/>
    <property type="project" value="UniProtKB-ARBA"/>
</dbReference>
<feature type="transmembrane region" description="Helical" evidence="8">
    <location>
        <begin position="225"/>
        <end position="242"/>
    </location>
</feature>
<dbReference type="GO" id="GO:0034486">
    <property type="term" value="P:vacuolar transmembrane transport"/>
    <property type="evidence" value="ECO:0007669"/>
    <property type="project" value="UniProtKB-ARBA"/>
</dbReference>
<dbReference type="PANTHER" id="PTHR16201:SF44">
    <property type="entry name" value="SEVEN TRANSMEMBRANE PROTEIN 1"/>
    <property type="match status" value="1"/>
</dbReference>
<comment type="catalytic activity">
    <reaction evidence="6">
        <text>L-histidine(out) + L-arginine(in) = L-histidine(in) + L-arginine(out)</text>
        <dbReference type="Rhea" id="RHEA:71063"/>
        <dbReference type="ChEBI" id="CHEBI:32682"/>
        <dbReference type="ChEBI" id="CHEBI:57595"/>
    </reaction>
</comment>
<keyword evidence="10" id="KW-1185">Reference proteome</keyword>
<feature type="transmembrane region" description="Helical" evidence="8">
    <location>
        <begin position="91"/>
        <end position="116"/>
    </location>
</feature>
<comment type="subcellular location">
    <subcellularLocation>
        <location evidence="1">Membrane</location>
        <topology evidence="1">Multi-pass membrane protein</topology>
    </subcellularLocation>
</comment>
<proteinExistence type="inferred from homology"/>
<gene>
    <name evidence="9" type="ORF">PICMEDRAFT_33929</name>
</gene>
<dbReference type="FunFam" id="1.20.1280.290:FF:000012">
    <property type="entry name" value="Vacuolar membrane PQ loop repeat protein"/>
    <property type="match status" value="1"/>
</dbReference>
<dbReference type="Pfam" id="PF04193">
    <property type="entry name" value="PQ-loop"/>
    <property type="match status" value="2"/>
</dbReference>
<dbReference type="InterPro" id="IPR051415">
    <property type="entry name" value="LAAT-1"/>
</dbReference>
<dbReference type="EMBL" id="KV454003">
    <property type="protein sequence ID" value="ODQ46945.1"/>
    <property type="molecule type" value="Genomic_DNA"/>
</dbReference>
<organism evidence="9 10">
    <name type="scientific">Pichia membranifaciens NRRL Y-2026</name>
    <dbReference type="NCBI Taxonomy" id="763406"/>
    <lineage>
        <taxon>Eukaryota</taxon>
        <taxon>Fungi</taxon>
        <taxon>Dikarya</taxon>
        <taxon>Ascomycota</taxon>
        <taxon>Saccharomycotina</taxon>
        <taxon>Pichiomycetes</taxon>
        <taxon>Pichiales</taxon>
        <taxon>Pichiaceae</taxon>
        <taxon>Pichia</taxon>
    </lineage>
</organism>
<accession>A0A1E3NLC6</accession>
<evidence type="ECO:0000256" key="4">
    <source>
        <dbReference type="ARBA" id="ARBA00023136"/>
    </source>
</evidence>
<evidence type="ECO:0000256" key="1">
    <source>
        <dbReference type="ARBA" id="ARBA00004141"/>
    </source>
</evidence>
<feature type="transmembrane region" description="Helical" evidence="8">
    <location>
        <begin position="34"/>
        <end position="52"/>
    </location>
</feature>
<feature type="compositionally biased region" description="Basic residues" evidence="7">
    <location>
        <begin position="149"/>
        <end position="158"/>
    </location>
</feature>
<feature type="transmembrane region" description="Helical" evidence="8">
    <location>
        <begin position="64"/>
        <end position="85"/>
    </location>
</feature>
<feature type="transmembrane region" description="Helical" evidence="8">
    <location>
        <begin position="187"/>
        <end position="205"/>
    </location>
</feature>
<evidence type="ECO:0000256" key="7">
    <source>
        <dbReference type="SAM" id="MobiDB-lite"/>
    </source>
</evidence>
<feature type="transmembrane region" description="Helical" evidence="8">
    <location>
        <begin position="293"/>
        <end position="316"/>
    </location>
</feature>
<dbReference type="AlphaFoldDB" id="A0A1E3NLC6"/>
<dbReference type="GO" id="GO:0098852">
    <property type="term" value="C:lytic vacuole membrane"/>
    <property type="evidence" value="ECO:0007669"/>
    <property type="project" value="UniProtKB-ARBA"/>
</dbReference>
<keyword evidence="4 8" id="KW-0472">Membrane</keyword>
<feature type="region of interest" description="Disordered" evidence="7">
    <location>
        <begin position="126"/>
        <end position="169"/>
    </location>
</feature>
<name>A0A1E3NLC6_9ASCO</name>
<dbReference type="PANTHER" id="PTHR16201">
    <property type="entry name" value="SEVEN TRANSMEMBRANE PROTEIN 1-RELATED"/>
    <property type="match status" value="1"/>
</dbReference>
<dbReference type="OrthoDB" id="8048523at2759"/>
<dbReference type="Gene3D" id="1.20.1280.290">
    <property type="match status" value="2"/>
</dbReference>
<dbReference type="FunFam" id="1.20.1280.290:FF:000009">
    <property type="entry name" value="PQ loop repeat family protein"/>
    <property type="match status" value="1"/>
</dbReference>
<reference evidence="9 10" key="1">
    <citation type="journal article" date="2016" name="Proc. Natl. Acad. Sci. U.S.A.">
        <title>Comparative genomics of biotechnologically important yeasts.</title>
        <authorList>
            <person name="Riley R."/>
            <person name="Haridas S."/>
            <person name="Wolfe K.H."/>
            <person name="Lopes M.R."/>
            <person name="Hittinger C.T."/>
            <person name="Goeker M."/>
            <person name="Salamov A.A."/>
            <person name="Wisecaver J.H."/>
            <person name="Long T.M."/>
            <person name="Calvey C.H."/>
            <person name="Aerts A.L."/>
            <person name="Barry K.W."/>
            <person name="Choi C."/>
            <person name="Clum A."/>
            <person name="Coughlan A.Y."/>
            <person name="Deshpande S."/>
            <person name="Douglass A.P."/>
            <person name="Hanson S.J."/>
            <person name="Klenk H.-P."/>
            <person name="LaButti K.M."/>
            <person name="Lapidus A."/>
            <person name="Lindquist E.A."/>
            <person name="Lipzen A.M."/>
            <person name="Meier-Kolthoff J.P."/>
            <person name="Ohm R.A."/>
            <person name="Otillar R.P."/>
            <person name="Pangilinan J.L."/>
            <person name="Peng Y."/>
            <person name="Rokas A."/>
            <person name="Rosa C.A."/>
            <person name="Scheuner C."/>
            <person name="Sibirny A.A."/>
            <person name="Slot J.C."/>
            <person name="Stielow J.B."/>
            <person name="Sun H."/>
            <person name="Kurtzman C.P."/>
            <person name="Blackwell M."/>
            <person name="Grigoriev I.V."/>
            <person name="Jeffries T.W."/>
        </authorList>
    </citation>
    <scope>NUCLEOTIDE SEQUENCE [LARGE SCALE GENOMIC DNA]</scope>
    <source>
        <strain evidence="9 10">NRRL Y-2026</strain>
    </source>
</reference>
<keyword evidence="3 8" id="KW-1133">Transmembrane helix</keyword>